<feature type="chain" id="PRO_5033098062" description="Porin" evidence="10">
    <location>
        <begin position="24"/>
        <end position="562"/>
    </location>
</feature>
<keyword evidence="9 10" id="KW-0998">Cell outer membrane</keyword>
<sequence length="562" mass="59012">MKLVKSLLLGSAAGFCAVAGAQAADLPVRKAAPVEYVRVCTAHGAGFFFIPGTDTCLRVGGRARFEYQYTQQNTRNASVSGFRGLGRLNIDARTSTPYGTLRAFVRFEIASRTGGYLKSGTQERFANAFPGFGQDTVSQLQKYVDVDKAFVQFAGITAGRAQSFYDFYAGDLEFFGAGIYSNANTNLLAYTATFGGGFSATISMEDPVYRRNPVFTQANTGVIGLAAGLAPSAQNGVNFVSGAVPLAFVGNVFNAAGVPTSGLALDVAQRSNLPDFVGALRYDGAWGSAQVAAAVHEVRVGGYAGLPTILSGAGAFVGPFPTAVGGVAVPASVAAQRVPDAAYGFAVQGGLKVNLPQLAPGDQIWIQGAYGQGAGSFTGVFNPPGSETNFTGITNRFVVNQNDAVVDGRGNLNLTETWSVMAALLHYWSPEWRQSVFGTYGQANYDPRLRNANFGPAGITSTFTAGVPTATGATVNPFNSTLSSYDIFYGGSNLIWSPVRDLDIGVEVIYQRIWLPRAVADANRGSTAPASGTTVVGAAGVGPRTTTFDDNIMARIRVQRDF</sequence>
<evidence type="ECO:0000256" key="8">
    <source>
        <dbReference type="ARBA" id="ARBA00023136"/>
    </source>
</evidence>
<keyword evidence="12" id="KW-1185">Reference proteome</keyword>
<accession>A0A849I8U8</accession>
<proteinExistence type="inferred from homology"/>
<evidence type="ECO:0000256" key="2">
    <source>
        <dbReference type="ARBA" id="ARBA00022448"/>
    </source>
</evidence>
<reference evidence="11 12" key="1">
    <citation type="submission" date="2020-04" db="EMBL/GenBank/DDBJ databases">
        <title>Enterovirga sp. isolate from soil.</title>
        <authorList>
            <person name="Chea S."/>
            <person name="Kim D.-U."/>
        </authorList>
    </citation>
    <scope>NUCLEOTIDE SEQUENCE [LARGE SCALE GENOMIC DNA]</scope>
    <source>
        <strain evidence="11 12">DB1703</strain>
    </source>
</reference>
<gene>
    <name evidence="11" type="ORF">HJG44_17810</name>
</gene>
<evidence type="ECO:0000256" key="10">
    <source>
        <dbReference type="RuleBase" id="RU364005"/>
    </source>
</evidence>
<dbReference type="GO" id="GO:0046930">
    <property type="term" value="C:pore complex"/>
    <property type="evidence" value="ECO:0007669"/>
    <property type="project" value="UniProtKB-KW"/>
</dbReference>
<evidence type="ECO:0000256" key="1">
    <source>
        <dbReference type="ARBA" id="ARBA00009521"/>
    </source>
</evidence>
<dbReference type="EMBL" id="JABEPP010000005">
    <property type="protein sequence ID" value="NNM74224.1"/>
    <property type="molecule type" value="Genomic_DNA"/>
</dbReference>
<evidence type="ECO:0000256" key="9">
    <source>
        <dbReference type="ARBA" id="ARBA00023237"/>
    </source>
</evidence>
<evidence type="ECO:0000256" key="6">
    <source>
        <dbReference type="ARBA" id="ARBA00023065"/>
    </source>
</evidence>
<comment type="similarity">
    <text evidence="1 10">Belongs to the alphaproteobacteria porin family.</text>
</comment>
<evidence type="ECO:0000256" key="4">
    <source>
        <dbReference type="ARBA" id="ARBA00022692"/>
    </source>
</evidence>
<protein>
    <recommendedName>
        <fullName evidence="10">Porin</fullName>
    </recommendedName>
</protein>
<dbReference type="GO" id="GO:0006811">
    <property type="term" value="P:monoatomic ion transport"/>
    <property type="evidence" value="ECO:0007669"/>
    <property type="project" value="UniProtKB-KW"/>
</dbReference>
<dbReference type="GO" id="GO:0015288">
    <property type="term" value="F:porin activity"/>
    <property type="evidence" value="ECO:0007669"/>
    <property type="project" value="UniProtKB-KW"/>
</dbReference>
<comment type="domain">
    <text evidence="10">Consists of 16-stranded beta-barrel sheets, with large surface-exposed loops, that form a transmembrane pore at the center of each barrel. The pore is partially ocluded by a peptide loop that folds into the pore lumen.</text>
</comment>
<dbReference type="AlphaFoldDB" id="A0A849I8U8"/>
<comment type="subcellular location">
    <subcellularLocation>
        <location evidence="10">Cell outer membrane</location>
        <topology evidence="10">Multi-pass membrane protein</topology>
    </subcellularLocation>
</comment>
<keyword evidence="6 10" id="KW-0406">Ion transport</keyword>
<dbReference type="RefSeq" id="WP_171219681.1">
    <property type="nucleotide sequence ID" value="NZ_JABEPP010000005.1"/>
</dbReference>
<comment type="caution">
    <text evidence="11">The sequence shown here is derived from an EMBL/GenBank/DDBJ whole genome shotgun (WGS) entry which is preliminary data.</text>
</comment>
<keyword evidence="5 10" id="KW-0732">Signal</keyword>
<keyword evidence="7 10" id="KW-0626">Porin</keyword>
<feature type="signal peptide" evidence="10">
    <location>
        <begin position="1"/>
        <end position="23"/>
    </location>
</feature>
<dbReference type="Pfam" id="PF02530">
    <property type="entry name" value="Porin_2"/>
    <property type="match status" value="1"/>
</dbReference>
<dbReference type="GO" id="GO:0009279">
    <property type="term" value="C:cell outer membrane"/>
    <property type="evidence" value="ECO:0007669"/>
    <property type="project" value="UniProtKB-SubCell"/>
</dbReference>
<evidence type="ECO:0000313" key="11">
    <source>
        <dbReference type="EMBL" id="NNM74224.1"/>
    </source>
</evidence>
<keyword evidence="2 10" id="KW-0813">Transport</keyword>
<evidence type="ECO:0000313" key="12">
    <source>
        <dbReference type="Proteomes" id="UP000564885"/>
    </source>
</evidence>
<keyword evidence="4 10" id="KW-0812">Transmembrane</keyword>
<organism evidence="11 12">
    <name type="scientific">Enterovirga aerilata</name>
    <dbReference type="NCBI Taxonomy" id="2730920"/>
    <lineage>
        <taxon>Bacteria</taxon>
        <taxon>Pseudomonadati</taxon>
        <taxon>Pseudomonadota</taxon>
        <taxon>Alphaproteobacteria</taxon>
        <taxon>Hyphomicrobiales</taxon>
        <taxon>Methylobacteriaceae</taxon>
        <taxon>Enterovirga</taxon>
    </lineage>
</organism>
<keyword evidence="3 10" id="KW-1134">Transmembrane beta strand</keyword>
<name>A0A849I8U8_9HYPH</name>
<evidence type="ECO:0000256" key="7">
    <source>
        <dbReference type="ARBA" id="ARBA00023114"/>
    </source>
</evidence>
<comment type="function">
    <text evidence="10">Forms passive diffusion pores that allow small molecular weight hydrophilic materials across the outer membrane.</text>
</comment>
<dbReference type="Proteomes" id="UP000564885">
    <property type="component" value="Unassembled WGS sequence"/>
</dbReference>
<dbReference type="InterPro" id="IPR003684">
    <property type="entry name" value="Porin_alphabac"/>
</dbReference>
<keyword evidence="8 10" id="KW-0472">Membrane</keyword>
<evidence type="ECO:0000256" key="5">
    <source>
        <dbReference type="ARBA" id="ARBA00022729"/>
    </source>
</evidence>
<evidence type="ECO:0000256" key="3">
    <source>
        <dbReference type="ARBA" id="ARBA00022452"/>
    </source>
</evidence>